<dbReference type="PANTHER" id="PTHR34047">
    <property type="entry name" value="NUCLEAR INTRON MATURASE 1, MITOCHONDRIAL-RELATED"/>
    <property type="match status" value="1"/>
</dbReference>
<proteinExistence type="inferred from homology"/>
<dbReference type="InterPro" id="IPR051083">
    <property type="entry name" value="GrpII_Intron_Splice-Mob/Def"/>
</dbReference>
<dbReference type="CDD" id="cd01646">
    <property type="entry name" value="RT_Bac_retron_I"/>
    <property type="match status" value="1"/>
</dbReference>
<dbReference type="AlphaFoldDB" id="A0A379GAA3"/>
<dbReference type="SUPFAM" id="SSF56672">
    <property type="entry name" value="DNA/RNA polymerases"/>
    <property type="match status" value="1"/>
</dbReference>
<dbReference type="Proteomes" id="UP000254235">
    <property type="component" value="Unassembled WGS sequence"/>
</dbReference>
<dbReference type="Gene3D" id="3.30.70.270">
    <property type="match status" value="1"/>
</dbReference>
<dbReference type="InterPro" id="IPR000477">
    <property type="entry name" value="RT_dom"/>
</dbReference>
<dbReference type="RefSeq" id="WP_115083905.1">
    <property type="nucleotide sequence ID" value="NZ_UGTP01000002.1"/>
</dbReference>
<evidence type="ECO:0000259" key="2">
    <source>
        <dbReference type="PROSITE" id="PS50878"/>
    </source>
</evidence>
<evidence type="ECO:0000313" key="4">
    <source>
        <dbReference type="Proteomes" id="UP000254235"/>
    </source>
</evidence>
<dbReference type="OrthoDB" id="9780724at2"/>
<keyword evidence="3" id="KW-0548">Nucleotidyltransferase</keyword>
<dbReference type="EMBL" id="UGTP01000002">
    <property type="protein sequence ID" value="SUC37453.1"/>
    <property type="molecule type" value="Genomic_DNA"/>
</dbReference>
<comment type="similarity">
    <text evidence="1">Belongs to the bacterial reverse transcriptase family.</text>
</comment>
<accession>A0A379GAA3</accession>
<reference evidence="3 4" key="1">
    <citation type="submission" date="2018-06" db="EMBL/GenBank/DDBJ databases">
        <authorList>
            <consortium name="Pathogen Informatics"/>
            <person name="Doyle S."/>
        </authorList>
    </citation>
    <scope>NUCLEOTIDE SEQUENCE [LARGE SCALE GENOMIC DNA]</scope>
    <source>
        <strain evidence="3 4">NCTC13043</strain>
    </source>
</reference>
<dbReference type="PROSITE" id="PS50878">
    <property type="entry name" value="RT_POL"/>
    <property type="match status" value="1"/>
</dbReference>
<dbReference type="Pfam" id="PF00078">
    <property type="entry name" value="RVT_1"/>
    <property type="match status" value="1"/>
</dbReference>
<keyword evidence="3" id="KW-0695">RNA-directed DNA polymerase</keyword>
<dbReference type="GeneID" id="78571587"/>
<dbReference type="PANTHER" id="PTHR34047:SF8">
    <property type="entry name" value="PROTEIN YKFC"/>
    <property type="match status" value="1"/>
</dbReference>
<organism evidence="3 4">
    <name type="scientific">Prevotella pallens</name>
    <dbReference type="NCBI Taxonomy" id="60133"/>
    <lineage>
        <taxon>Bacteria</taxon>
        <taxon>Pseudomonadati</taxon>
        <taxon>Bacteroidota</taxon>
        <taxon>Bacteroidia</taxon>
        <taxon>Bacteroidales</taxon>
        <taxon>Prevotellaceae</taxon>
        <taxon>Prevotella</taxon>
    </lineage>
</organism>
<evidence type="ECO:0000256" key="1">
    <source>
        <dbReference type="ARBA" id="ARBA00034120"/>
    </source>
</evidence>
<keyword evidence="3" id="KW-0808">Transferase</keyword>
<evidence type="ECO:0000313" key="3">
    <source>
        <dbReference type="EMBL" id="SUC37453.1"/>
    </source>
</evidence>
<name>A0A379GAA3_9BACT</name>
<dbReference type="InterPro" id="IPR043128">
    <property type="entry name" value="Rev_trsase/Diguanyl_cyclase"/>
</dbReference>
<dbReference type="GO" id="GO:0003964">
    <property type="term" value="F:RNA-directed DNA polymerase activity"/>
    <property type="evidence" value="ECO:0007669"/>
    <property type="project" value="UniProtKB-KW"/>
</dbReference>
<dbReference type="InterPro" id="IPR043502">
    <property type="entry name" value="DNA/RNA_pol_sf"/>
</dbReference>
<sequence>MAHKIYANSENGYWRVCDPLNVLRATNNTLRGKMNRHDVKRLLKRGYCDALTNVWEMLEKQTFKPSKYTERTIFDVKQRNLKIAPLYPDRIVHHCLIDVIEGDLRKIFIANTYACIKGRGIHKCLTDLNRALQKDKAGTKYCLKIDVRHYYDSIVHSILKDIIAKSYGDKKLLWLMYLIIDSTEGDIGLPIGFLTSQHFANWYLSPFDHWVKEVLRVRYYYRYMDDIVILANSKAKLHYILEQVREYLQTKLRLTIKANWQIFPVDARSIDFVGYKSNHYNILARKSILYTYWRKLKRLQNSYGVMTESELQHKLSAHFGWLQHCSSKHYKEIVSLTLKQIRIKQMEEKRLSTGVHSDSVQPTFDVIDRAKGTTLYNFNQHYEQVDDEQGKKRKVNVYDSLLCYYPVTANTVLETLIMAKYSDNIEKKLLNDYNAAVAGIEDESKKQPYLDFLAERKALRAMVDADCATNNIPME</sequence>
<protein>
    <submittedName>
        <fullName evidence="3">Retron-type reverse transcriptase</fullName>
    </submittedName>
</protein>
<feature type="domain" description="Reverse transcriptase" evidence="2">
    <location>
        <begin position="57"/>
        <end position="277"/>
    </location>
</feature>
<gene>
    <name evidence="3" type="ORF">NCTC13043_01942</name>
</gene>